<sequence length="59" mass="6467">MNLTHFKRILLVAMIAAGYWPALQASGHPLRDGSMSCVRADNSYCKAGKADRNAMDRGK</sequence>
<keyword evidence="3" id="KW-1185">Reference proteome</keyword>
<organism evidence="2 3">
    <name type="scientific">Cupriavidus yeoncheonensis</name>
    <dbReference type="NCBI Taxonomy" id="1462994"/>
    <lineage>
        <taxon>Bacteria</taxon>
        <taxon>Pseudomonadati</taxon>
        <taxon>Pseudomonadota</taxon>
        <taxon>Betaproteobacteria</taxon>
        <taxon>Burkholderiales</taxon>
        <taxon>Burkholderiaceae</taxon>
        <taxon>Cupriavidus</taxon>
    </lineage>
</organism>
<comment type="caution">
    <text evidence="2">The sequence shown here is derived from an EMBL/GenBank/DDBJ whole genome shotgun (WGS) entry which is preliminary data.</text>
</comment>
<keyword evidence="1" id="KW-0732">Signal</keyword>
<reference evidence="2" key="1">
    <citation type="submission" date="2021-03" db="EMBL/GenBank/DDBJ databases">
        <authorList>
            <person name="Peeters C."/>
        </authorList>
    </citation>
    <scope>NUCLEOTIDE SEQUENCE</scope>
    <source>
        <strain evidence="2">LMG 31506</strain>
    </source>
</reference>
<gene>
    <name evidence="2" type="ORF">LMG31506_04311</name>
</gene>
<feature type="chain" id="PRO_5037203299" evidence="1">
    <location>
        <begin position="26"/>
        <end position="59"/>
    </location>
</feature>
<dbReference type="AlphaFoldDB" id="A0A916IYD7"/>
<dbReference type="RefSeq" id="WP_211949210.1">
    <property type="nucleotide sequence ID" value="NZ_CAJPUY010000016.1"/>
</dbReference>
<feature type="signal peptide" evidence="1">
    <location>
        <begin position="1"/>
        <end position="25"/>
    </location>
</feature>
<evidence type="ECO:0000256" key="1">
    <source>
        <dbReference type="SAM" id="SignalP"/>
    </source>
</evidence>
<accession>A0A916IYD7</accession>
<proteinExistence type="predicted"/>
<dbReference type="EMBL" id="CAJPUY010000016">
    <property type="protein sequence ID" value="CAG2150865.1"/>
    <property type="molecule type" value="Genomic_DNA"/>
</dbReference>
<name>A0A916IYD7_9BURK</name>
<evidence type="ECO:0000313" key="2">
    <source>
        <dbReference type="EMBL" id="CAG2150865.1"/>
    </source>
</evidence>
<dbReference type="Proteomes" id="UP000672934">
    <property type="component" value="Unassembled WGS sequence"/>
</dbReference>
<protein>
    <submittedName>
        <fullName evidence="2">Uncharacterized protein</fullName>
    </submittedName>
</protein>
<evidence type="ECO:0000313" key="3">
    <source>
        <dbReference type="Proteomes" id="UP000672934"/>
    </source>
</evidence>